<reference evidence="6" key="1">
    <citation type="submission" date="2016-10" db="EMBL/GenBank/DDBJ databases">
        <authorList>
            <person name="Varghese N."/>
            <person name="Submissions S."/>
        </authorList>
    </citation>
    <scope>NUCLEOTIDE SEQUENCE [LARGE SCALE GENOMIC DNA]</scope>
    <source>
        <strain evidence="6">CGMCC 1.6474</strain>
    </source>
</reference>
<keyword evidence="1 3" id="KW-0807">Transducer</keyword>
<evidence type="ECO:0000256" key="3">
    <source>
        <dbReference type="PROSITE-ProRule" id="PRU00284"/>
    </source>
</evidence>
<organism evidence="5 6">
    <name type="scientific">Methylorubrum salsuginis</name>
    <dbReference type="NCBI Taxonomy" id="414703"/>
    <lineage>
        <taxon>Bacteria</taxon>
        <taxon>Pseudomonadati</taxon>
        <taxon>Pseudomonadota</taxon>
        <taxon>Alphaproteobacteria</taxon>
        <taxon>Hyphomicrobiales</taxon>
        <taxon>Methylobacteriaceae</taxon>
        <taxon>Methylorubrum</taxon>
    </lineage>
</organism>
<dbReference type="OrthoDB" id="9177152at2"/>
<dbReference type="SMART" id="SM00283">
    <property type="entry name" value="MA"/>
    <property type="match status" value="1"/>
</dbReference>
<accession>A0A1I4F6H4</accession>
<dbReference type="AlphaFoldDB" id="A0A1I4F6H4"/>
<dbReference type="Pfam" id="PF00015">
    <property type="entry name" value="MCPsignal"/>
    <property type="match status" value="1"/>
</dbReference>
<dbReference type="SMART" id="SM00062">
    <property type="entry name" value="PBPb"/>
    <property type="match status" value="1"/>
</dbReference>
<feature type="domain" description="Methyl-accepting transducer" evidence="4">
    <location>
        <begin position="93"/>
        <end position="161"/>
    </location>
</feature>
<dbReference type="GO" id="GO:0007165">
    <property type="term" value="P:signal transduction"/>
    <property type="evidence" value="ECO:0007669"/>
    <property type="project" value="UniProtKB-KW"/>
</dbReference>
<dbReference type="PANTHER" id="PTHR32089">
    <property type="entry name" value="METHYL-ACCEPTING CHEMOTAXIS PROTEIN MCPB"/>
    <property type="match status" value="1"/>
</dbReference>
<evidence type="ECO:0000313" key="5">
    <source>
        <dbReference type="EMBL" id="SFL12437.1"/>
    </source>
</evidence>
<evidence type="ECO:0000256" key="2">
    <source>
        <dbReference type="ARBA" id="ARBA00029447"/>
    </source>
</evidence>
<dbReference type="InterPro" id="IPR004090">
    <property type="entry name" value="Chemotax_Me-accpt_rcpt"/>
</dbReference>
<dbReference type="InterPro" id="IPR001638">
    <property type="entry name" value="Solute-binding_3/MltF_N"/>
</dbReference>
<dbReference type="Gene3D" id="3.40.190.10">
    <property type="entry name" value="Periplasmic binding protein-like II"/>
    <property type="match status" value="2"/>
</dbReference>
<dbReference type="RefSeq" id="WP_091946367.1">
    <property type="nucleotide sequence ID" value="NZ_FOSV01000009.1"/>
</dbReference>
<gene>
    <name evidence="5" type="ORF">SAMN04488125_10983</name>
</gene>
<name>A0A1I4F6H4_9HYPH</name>
<dbReference type="Pfam" id="PF00497">
    <property type="entry name" value="SBP_bac_3"/>
    <property type="match status" value="1"/>
</dbReference>
<dbReference type="PANTHER" id="PTHR32089:SF112">
    <property type="entry name" value="LYSOZYME-LIKE PROTEIN-RELATED"/>
    <property type="match status" value="1"/>
</dbReference>
<dbReference type="STRING" id="414703.SAMN04488125_10983"/>
<protein>
    <submittedName>
        <fullName evidence="5">Extracellular solute-binding protein, family 3</fullName>
    </submittedName>
</protein>
<dbReference type="Gene3D" id="1.10.287.950">
    <property type="entry name" value="Methyl-accepting chemotaxis protein"/>
    <property type="match status" value="1"/>
</dbReference>
<dbReference type="SUPFAM" id="SSF53850">
    <property type="entry name" value="Periplasmic binding protein-like II"/>
    <property type="match status" value="1"/>
</dbReference>
<evidence type="ECO:0000313" key="6">
    <source>
        <dbReference type="Proteomes" id="UP000198804"/>
    </source>
</evidence>
<keyword evidence="6" id="KW-1185">Reference proteome</keyword>
<dbReference type="SUPFAM" id="SSF58104">
    <property type="entry name" value="Methyl-accepting chemotaxis protein (MCP) signaling domain"/>
    <property type="match status" value="1"/>
</dbReference>
<evidence type="ECO:0000259" key="4">
    <source>
        <dbReference type="PROSITE" id="PS50111"/>
    </source>
</evidence>
<dbReference type="Proteomes" id="UP000198804">
    <property type="component" value="Unassembled WGS sequence"/>
</dbReference>
<evidence type="ECO:0000256" key="1">
    <source>
        <dbReference type="ARBA" id="ARBA00023224"/>
    </source>
</evidence>
<dbReference type="InterPro" id="IPR004089">
    <property type="entry name" value="MCPsignal_dom"/>
</dbReference>
<proteinExistence type="inferred from homology"/>
<dbReference type="PROSITE" id="PS50111">
    <property type="entry name" value="CHEMOTAXIS_TRANSDUC_2"/>
    <property type="match status" value="1"/>
</dbReference>
<dbReference type="PRINTS" id="PR00260">
    <property type="entry name" value="CHEMTRNSDUCR"/>
</dbReference>
<dbReference type="EMBL" id="FOSV01000009">
    <property type="protein sequence ID" value="SFL12437.1"/>
    <property type="molecule type" value="Genomic_DNA"/>
</dbReference>
<dbReference type="GO" id="GO:0006935">
    <property type="term" value="P:chemotaxis"/>
    <property type="evidence" value="ECO:0007669"/>
    <property type="project" value="InterPro"/>
</dbReference>
<dbReference type="GO" id="GO:0016020">
    <property type="term" value="C:membrane"/>
    <property type="evidence" value="ECO:0007669"/>
    <property type="project" value="InterPro"/>
</dbReference>
<sequence>MQSEDTGAGAGAAFEGVGTLLRHALRASGQAGDFTREIRRQTLGVDASLAATRGSVGRDTATVTAERLRGELTGAVAEAMNTVTAEIGRIGARIDAKANEAARVATAIDRIGATIRMLSLNATIEAARAGEHGRGFAVVAAEVRELADQTRESARQVAVAIDFSDVRAELQALRTSTDRALDDLGQAVRATADRIEALLGGVGGELAAISASNASIGEALGAMQSSIERAETKARRALDLSLEGLEAARGGPAPDVTRHGLAHHAPGFDRLDAVRARGRLRVAIEPSFKGLSFRQRQGGPLVGLDVEYVQAFARHLGVEAEFVECPWDLCTELLEAGAGPNQAPADIVWSALPPSEAFSGVAYSRAYTYLHYVLARRAGDTRIRGLADLEGRTLGVINDPSAYATLTNAGIRWGDNLSAKGRKVATLGSLVPMTDQGRIHDALADGIVDAFAVDAPIMHWACTSPDSPWRGRIEILPGNIAPAPWFYAAAVADHPSSCRLLMAVDAFLDRFLASPERAAIERRWQGAPVSGTGSYRDEPGGLRGAAELAAAYRAATGRDPAPMAGEGARQAA</sequence>
<dbReference type="GO" id="GO:0004888">
    <property type="term" value="F:transmembrane signaling receptor activity"/>
    <property type="evidence" value="ECO:0007669"/>
    <property type="project" value="InterPro"/>
</dbReference>
<comment type="similarity">
    <text evidence="2">Belongs to the methyl-accepting chemotaxis (MCP) protein family.</text>
</comment>